<feature type="domain" description="THIF-type NAD/FAD binding fold" evidence="1">
    <location>
        <begin position="11"/>
        <end position="232"/>
    </location>
</feature>
<sequence>MYRIPLEKLGRELKVALVGVGGSGSAMALELMQLDRTLRALDSQTGFEVHVYDSGVVTQANVARQAFFDIQIGVNKAEAMVWQANNLHGKEWVAHPYNACLSELHELKPDIIITALDRPSTRFEISKMKPSKHTLWADMGNNATAGQVVLGELGNATYLPNVCALYDYSQLTDDDAEKKSCSAEESINRQELGTNQFAARICAQILWRLLRHGEIEVHGAYFDTETLTVDPIRVCEETWAMFGYTPSINNPRKSLTER</sequence>
<dbReference type="EMBL" id="OANU01000015">
    <property type="protein sequence ID" value="SNX47920.1"/>
    <property type="molecule type" value="Genomic_DNA"/>
</dbReference>
<dbReference type="Proteomes" id="UP000219336">
    <property type="component" value="Unassembled WGS sequence"/>
</dbReference>
<name>A0A240EJ09_9VIBR</name>
<dbReference type="InterPro" id="IPR035985">
    <property type="entry name" value="Ubiquitin-activating_enz"/>
</dbReference>
<dbReference type="NCBIfam" id="TIGR03736">
    <property type="entry name" value="PRTRC_ThiF"/>
    <property type="match status" value="1"/>
</dbReference>
<evidence type="ECO:0000259" key="1">
    <source>
        <dbReference type="Pfam" id="PF00899"/>
    </source>
</evidence>
<dbReference type="InterPro" id="IPR000594">
    <property type="entry name" value="ThiF_NAD_FAD-bd"/>
</dbReference>
<evidence type="ECO:0000313" key="3">
    <source>
        <dbReference type="Proteomes" id="UP000219336"/>
    </source>
</evidence>
<evidence type="ECO:0000313" key="2">
    <source>
        <dbReference type="EMBL" id="SNX47920.1"/>
    </source>
</evidence>
<protein>
    <submittedName>
        <fullName evidence="2">Thiamine biosynthesis protein ThiF</fullName>
    </submittedName>
</protein>
<dbReference type="InterPro" id="IPR022500">
    <property type="entry name" value="PRTRC_ThiF"/>
</dbReference>
<organism evidence="2 3">
    <name type="scientific">Vibrio thalassae</name>
    <dbReference type="NCBI Taxonomy" id="1243014"/>
    <lineage>
        <taxon>Bacteria</taxon>
        <taxon>Pseudomonadati</taxon>
        <taxon>Pseudomonadota</taxon>
        <taxon>Gammaproteobacteria</taxon>
        <taxon>Vibrionales</taxon>
        <taxon>Vibrionaceae</taxon>
        <taxon>Vibrio</taxon>
    </lineage>
</organism>
<dbReference type="Pfam" id="PF00899">
    <property type="entry name" value="ThiF"/>
    <property type="match status" value="1"/>
</dbReference>
<dbReference type="GO" id="GO:0008641">
    <property type="term" value="F:ubiquitin-like modifier activating enzyme activity"/>
    <property type="evidence" value="ECO:0007669"/>
    <property type="project" value="InterPro"/>
</dbReference>
<keyword evidence="3" id="KW-1185">Reference proteome</keyword>
<reference evidence="3" key="1">
    <citation type="submission" date="2016-06" db="EMBL/GenBank/DDBJ databases">
        <authorList>
            <person name="Rodrigo-Torres L."/>
            <person name="Arahal R.D."/>
            <person name="Lucena T."/>
        </authorList>
    </citation>
    <scope>NUCLEOTIDE SEQUENCE [LARGE SCALE GENOMIC DNA]</scope>
    <source>
        <strain evidence="3">CECT8203</strain>
    </source>
</reference>
<proteinExistence type="predicted"/>
<dbReference type="AlphaFoldDB" id="A0A240EJ09"/>
<dbReference type="Gene3D" id="3.40.50.720">
    <property type="entry name" value="NAD(P)-binding Rossmann-like Domain"/>
    <property type="match status" value="1"/>
</dbReference>
<dbReference type="RefSeq" id="WP_096993144.1">
    <property type="nucleotide sequence ID" value="NZ_JBHSII010000006.1"/>
</dbReference>
<accession>A0A240EJ09</accession>
<dbReference type="SUPFAM" id="SSF69572">
    <property type="entry name" value="Activating enzymes of the ubiquitin-like proteins"/>
    <property type="match status" value="1"/>
</dbReference>
<dbReference type="OrthoDB" id="5298642at2"/>
<gene>
    <name evidence="2" type="ORF">VTH8203_01535</name>
</gene>